<evidence type="ECO:0000313" key="3">
    <source>
        <dbReference type="Proteomes" id="UP001597262"/>
    </source>
</evidence>
<proteinExistence type="predicted"/>
<dbReference type="EMBL" id="JBHTLM010000016">
    <property type="protein sequence ID" value="MFD1178363.1"/>
    <property type="molecule type" value="Genomic_DNA"/>
</dbReference>
<dbReference type="Proteomes" id="UP001597262">
    <property type="component" value="Unassembled WGS sequence"/>
</dbReference>
<gene>
    <name evidence="2" type="ORF">ACFQ3W_18970</name>
</gene>
<protein>
    <submittedName>
        <fullName evidence="2">Uncharacterized protein</fullName>
    </submittedName>
</protein>
<comment type="caution">
    <text evidence="2">The sequence shown here is derived from an EMBL/GenBank/DDBJ whole genome shotgun (WGS) entry which is preliminary data.</text>
</comment>
<feature type="transmembrane region" description="Helical" evidence="1">
    <location>
        <begin position="30"/>
        <end position="48"/>
    </location>
</feature>
<evidence type="ECO:0000256" key="1">
    <source>
        <dbReference type="SAM" id="Phobius"/>
    </source>
</evidence>
<evidence type="ECO:0000313" key="2">
    <source>
        <dbReference type="EMBL" id="MFD1178363.1"/>
    </source>
</evidence>
<keyword evidence="1" id="KW-1133">Transmembrane helix</keyword>
<accession>A0ABW3S0R3</accession>
<reference evidence="3" key="1">
    <citation type="journal article" date="2019" name="Int. J. Syst. Evol. Microbiol.">
        <title>The Global Catalogue of Microorganisms (GCM) 10K type strain sequencing project: providing services to taxonomists for standard genome sequencing and annotation.</title>
        <authorList>
            <consortium name="The Broad Institute Genomics Platform"/>
            <consortium name="The Broad Institute Genome Sequencing Center for Infectious Disease"/>
            <person name="Wu L."/>
            <person name="Ma J."/>
        </authorList>
    </citation>
    <scope>NUCLEOTIDE SEQUENCE [LARGE SCALE GENOMIC DNA]</scope>
    <source>
        <strain evidence="3">CCUG 59189</strain>
    </source>
</reference>
<keyword evidence="3" id="KW-1185">Reference proteome</keyword>
<name>A0ABW3S0R3_9BACL</name>
<organism evidence="2 3">
    <name type="scientific">Paenibacillus puldeungensis</name>
    <dbReference type="NCBI Taxonomy" id="696536"/>
    <lineage>
        <taxon>Bacteria</taxon>
        <taxon>Bacillati</taxon>
        <taxon>Bacillota</taxon>
        <taxon>Bacilli</taxon>
        <taxon>Bacillales</taxon>
        <taxon>Paenibacillaceae</taxon>
        <taxon>Paenibacillus</taxon>
    </lineage>
</organism>
<sequence length="69" mass="7825">MTPFVVLAYVVVILIDQVQVYKDGYKKDFWVSSVMCLISFAIALMISLDIKIPSPAEPIEHWILSILGR</sequence>
<keyword evidence="1" id="KW-0472">Membrane</keyword>
<keyword evidence="1" id="KW-0812">Transmembrane</keyword>
<dbReference type="RefSeq" id="WP_379320808.1">
    <property type="nucleotide sequence ID" value="NZ_JBHTLM010000016.1"/>
</dbReference>